<dbReference type="Proteomes" id="UP000000844">
    <property type="component" value="Chromosome"/>
</dbReference>
<dbReference type="RefSeq" id="WP_013018541.1">
    <property type="nucleotide sequence ID" value="NC_013947.1"/>
</dbReference>
<dbReference type="KEGG" id="sna:Snas_3302"/>
<name>D3PUF7_STANL</name>
<evidence type="ECO:0000256" key="1">
    <source>
        <dbReference type="SAM" id="MobiDB-lite"/>
    </source>
</evidence>
<dbReference type="OrthoDB" id="4775025at2"/>
<dbReference type="HOGENOM" id="CLU_033401_5_1_11"/>
<organism evidence="2 3">
    <name type="scientific">Stackebrandtia nassauensis (strain DSM 44728 / CIP 108903 / NRRL B-16338 / NBRC 102104 / LLR-40K-21)</name>
    <dbReference type="NCBI Taxonomy" id="446470"/>
    <lineage>
        <taxon>Bacteria</taxon>
        <taxon>Bacillati</taxon>
        <taxon>Actinomycetota</taxon>
        <taxon>Actinomycetes</taxon>
        <taxon>Glycomycetales</taxon>
        <taxon>Glycomycetaceae</taxon>
        <taxon>Stackebrandtia</taxon>
    </lineage>
</organism>
<reference evidence="2 3" key="1">
    <citation type="journal article" date="2009" name="Stand. Genomic Sci.">
        <title>Complete genome sequence of Stackebrandtia nassauensis type strain (LLR-40K-21).</title>
        <authorList>
            <person name="Munk C."/>
            <person name="Lapidus A."/>
            <person name="Copeland A."/>
            <person name="Jando M."/>
            <person name="Mayilraj S."/>
            <person name="Glavina Del Rio T."/>
            <person name="Nolan M."/>
            <person name="Chen F."/>
            <person name="Lucas S."/>
            <person name="Tice H."/>
            <person name="Cheng J.F."/>
            <person name="Han C."/>
            <person name="Detter J.C."/>
            <person name="Bruce D."/>
            <person name="Goodwin L."/>
            <person name="Chain P."/>
            <person name="Pitluck S."/>
            <person name="Goker M."/>
            <person name="Ovchinikova G."/>
            <person name="Pati A."/>
            <person name="Ivanova N."/>
            <person name="Mavromatis K."/>
            <person name="Chen A."/>
            <person name="Palaniappan K."/>
            <person name="Land M."/>
            <person name="Hauser L."/>
            <person name="Chang Y.J."/>
            <person name="Jeffries C.D."/>
            <person name="Bristow J."/>
            <person name="Eisen J.A."/>
            <person name="Markowitz V."/>
            <person name="Hugenholtz P."/>
            <person name="Kyrpides N.C."/>
            <person name="Klenk H.P."/>
        </authorList>
    </citation>
    <scope>NUCLEOTIDE SEQUENCE [LARGE SCALE GENOMIC DNA]</scope>
    <source>
        <strain evidence="3">DSM 44728 / CIP 108903 / NRRL B-16338 / NBRC 102104 / LLR-40K-21</strain>
    </source>
</reference>
<evidence type="ECO:0000313" key="3">
    <source>
        <dbReference type="Proteomes" id="UP000000844"/>
    </source>
</evidence>
<dbReference type="InterPro" id="IPR051082">
    <property type="entry name" value="Pentapeptide-BTB/POZ_domain"/>
</dbReference>
<protein>
    <submittedName>
        <fullName evidence="2">Pentapeptide repeat protein</fullName>
    </submittedName>
</protein>
<dbReference type="EMBL" id="CP001778">
    <property type="protein sequence ID" value="ADD42970.1"/>
    <property type="molecule type" value="Genomic_DNA"/>
</dbReference>
<feature type="region of interest" description="Disordered" evidence="1">
    <location>
        <begin position="1"/>
        <end position="22"/>
    </location>
</feature>
<dbReference type="Gene3D" id="2.160.20.80">
    <property type="entry name" value="E3 ubiquitin-protein ligase SopA"/>
    <property type="match status" value="1"/>
</dbReference>
<evidence type="ECO:0000313" key="2">
    <source>
        <dbReference type="EMBL" id="ADD42970.1"/>
    </source>
</evidence>
<dbReference type="SUPFAM" id="SSF141571">
    <property type="entry name" value="Pentapeptide repeat-like"/>
    <property type="match status" value="1"/>
</dbReference>
<accession>D3PUF7</accession>
<feature type="compositionally biased region" description="Low complexity" evidence="1">
    <location>
        <begin position="1"/>
        <end position="16"/>
    </location>
</feature>
<proteinExistence type="predicted"/>
<dbReference type="InterPro" id="IPR001646">
    <property type="entry name" value="5peptide_repeat"/>
</dbReference>
<dbReference type="AlphaFoldDB" id="D3PUF7"/>
<dbReference type="eggNOG" id="COG1357">
    <property type="taxonomic scope" value="Bacteria"/>
</dbReference>
<dbReference type="Pfam" id="PF13599">
    <property type="entry name" value="Pentapeptide_4"/>
    <property type="match status" value="1"/>
</dbReference>
<dbReference type="PANTHER" id="PTHR14136">
    <property type="entry name" value="BTB_POZ DOMAIN-CONTAINING PROTEIN KCTD9"/>
    <property type="match status" value="1"/>
</dbReference>
<dbReference type="STRING" id="446470.Snas_3302"/>
<dbReference type="PANTHER" id="PTHR14136:SF17">
    <property type="entry name" value="BTB_POZ DOMAIN-CONTAINING PROTEIN KCTD9"/>
    <property type="match status" value="1"/>
</dbReference>
<keyword evidence="3" id="KW-1185">Reference proteome</keyword>
<sequence>MAATPAAKPAAPQLPASGTEADVDEHPLVDDAEWWQLTFTGADASDAEAEGFTVEATRLSRVDLSGGRWTKGAWRNCVFEDGNLANTHASDCGLQRSSFATMRMTGWQWNNGVVKDVTFTGCRMDLAGLRFSRLRHVVFDGCRLTGVDLTNAELTSVRFTNCDLTGARLHHATMDNVRLEGCVLEDVTGVEALRGATVASGDLLPLTFSMAASLGITVEYSPTGN</sequence>
<gene>
    <name evidence="2" type="ordered locus">Snas_3302</name>
</gene>